<evidence type="ECO:0000313" key="3">
    <source>
        <dbReference type="Proteomes" id="UP000041254"/>
    </source>
</evidence>
<feature type="region of interest" description="Disordered" evidence="1">
    <location>
        <begin position="466"/>
        <end position="485"/>
    </location>
</feature>
<protein>
    <submittedName>
        <fullName evidence="2">Uncharacterized protein</fullName>
    </submittedName>
</protein>
<dbReference type="VEuPathDB" id="CryptoDB:Vbra_5864"/>
<accession>A0A0G4FJ70</accession>
<feature type="compositionally biased region" description="Polar residues" evidence="1">
    <location>
        <begin position="686"/>
        <end position="700"/>
    </location>
</feature>
<organism evidence="2 3">
    <name type="scientific">Vitrella brassicaformis (strain CCMP3155)</name>
    <dbReference type="NCBI Taxonomy" id="1169540"/>
    <lineage>
        <taxon>Eukaryota</taxon>
        <taxon>Sar</taxon>
        <taxon>Alveolata</taxon>
        <taxon>Colpodellida</taxon>
        <taxon>Vitrellaceae</taxon>
        <taxon>Vitrella</taxon>
    </lineage>
</organism>
<sequence length="1298" mass="143775">MQGKRRQKTMGSVRLFTPSSTQLALPLYNDTAPPCESKHPHLPPSHTNWLAKTQKEFADASWERRVELLLTFCDYVICYLPPYLALDDGRAFGPSLLPFALKLVSWLQLSLVRGFALGVQLRALMTLLRGGGGQSVIHEALFTTGAVVLLAQMLGLDYDASDEDRFFALWVLHRVACGGKGAKERLCGGHGGCDVLPKVLECGRDVLRWEPIVMIGKLLCTLFRNNPVHQPRVLETVLRLMEPPRTNRKAPTSGAFSSARVRMAMQSVTVLVEESGERGRGEVFMDGYWQERIIERTVVFLERGDIRCMAEALTLLETMVTRLRCDERLHAFALRQIGDLEGQGDINTAIEIRALKDRLEEEKALQLARHSVLKQAIQSEPHPPLALSLVPPTTPPPPHLAGRRNKRAKTAAALAGQQTMRRLSNLLLSDKLPPDHVQAMAKGEAPIAMTPDMDSQQRLSVGSKAKLMGGSPKIGVGERRQSEEAGGNRLLRRLGTATDQKVTRDQLQAKDKQPLMLSKAKTRIEDVSHLMRGLLLGLLAARSRSLTEKLVEAGFVQQLLREALDCNRPSHQDEALKTLQHIRVLSDKADRMAHLVFGFNKKVVNALDGPSFREMATESIIEKCRYNLRRLKMAPGAFSTLRGVEADELLLQQALLDEEFDTSPALRRPSTPPPPSVSPIPPSRDMPQQQRPSSEGTPMAVRQNSVIGMLESQLHLMQLANMPAGSGNSPVPPSAMPASRHSMARSRSRINSPQGRNKALTRGVSRSAGDVSSRPTPNRRSSNSHHTSSGDQGGPGSSQATEDPEDIAEVRYGKAMVQVDRMDIDDEGGGNGIGEPVRMLPLAEDIEEELLGKRGRGDAGRLAELLSESALEDFDPLDESAERQSALFREARLLVGEEETDKPPPKRRSVHYEGRAHPVSEKGGHRPDRSHLRALALSSSSRLHVKMPRVASRATSRTSKRDFLESAPWDRMMIDWADTESVSMASTEFSLRIGAPPSYASSPATRSSPSVPSPPPPGTALPQQEQEPSDKEKEESVPPTAGQARQLRFGAEAEEEEEKSSSAHRESRAASVAHTDWEELLKHPPVLQSRRAVIRDARRRSALPHQTLFIHPPPPHNCIILEADTRADIFNLSAKPQQQDAGTPHKSAAERRAERRQFLAQTARFNLAERERAERLIHDIQASTHTTPRACLHLAIKRRQHPETLAHIIRRQPRQHDESASYLASTREQRKERKSKDWSTQVVGKIHRERRTPILDTPNRAAATQQLMLKAVGVGMGEGSDVGDDMPPLPSRGWMTTR</sequence>
<keyword evidence="3" id="KW-1185">Reference proteome</keyword>
<dbReference type="Proteomes" id="UP000041254">
    <property type="component" value="Unassembled WGS sequence"/>
</dbReference>
<dbReference type="SUPFAM" id="SSF48371">
    <property type="entry name" value="ARM repeat"/>
    <property type="match status" value="1"/>
</dbReference>
<feature type="region of interest" description="Disordered" evidence="1">
    <location>
        <begin position="1212"/>
        <end position="1242"/>
    </location>
</feature>
<proteinExistence type="predicted"/>
<feature type="compositionally biased region" description="Low complexity" evidence="1">
    <location>
        <begin position="996"/>
        <end position="1010"/>
    </location>
</feature>
<name>A0A0G4FJ70_VITBC</name>
<feature type="compositionally biased region" description="Basic and acidic residues" evidence="1">
    <location>
        <begin position="1059"/>
        <end position="1068"/>
    </location>
</feature>
<evidence type="ECO:0000256" key="1">
    <source>
        <dbReference type="SAM" id="MobiDB-lite"/>
    </source>
</evidence>
<feature type="compositionally biased region" description="Basic and acidic residues" evidence="1">
    <location>
        <begin position="910"/>
        <end position="931"/>
    </location>
</feature>
<evidence type="ECO:0000313" key="2">
    <source>
        <dbReference type="EMBL" id="CEM13096.1"/>
    </source>
</evidence>
<feature type="region of interest" description="Disordered" evidence="1">
    <location>
        <begin position="662"/>
        <end position="700"/>
    </location>
</feature>
<reference evidence="2 3" key="1">
    <citation type="submission" date="2014-11" db="EMBL/GenBank/DDBJ databases">
        <authorList>
            <person name="Zhu J."/>
            <person name="Qi W."/>
            <person name="Song R."/>
        </authorList>
    </citation>
    <scope>NUCLEOTIDE SEQUENCE [LARGE SCALE GENOMIC DNA]</scope>
</reference>
<dbReference type="InterPro" id="IPR041090">
    <property type="entry name" value="DUF5578"/>
</dbReference>
<feature type="region of interest" description="Disordered" evidence="1">
    <location>
        <begin position="1278"/>
        <end position="1298"/>
    </location>
</feature>
<feature type="region of interest" description="Disordered" evidence="1">
    <location>
        <begin position="721"/>
        <end position="803"/>
    </location>
</feature>
<gene>
    <name evidence="2" type="ORF">Vbra_5864</name>
</gene>
<dbReference type="InterPro" id="IPR016024">
    <property type="entry name" value="ARM-type_fold"/>
</dbReference>
<dbReference type="InParanoid" id="A0A0G4FJ70"/>
<feature type="compositionally biased region" description="Basic and acidic residues" evidence="1">
    <location>
        <begin position="1227"/>
        <end position="1237"/>
    </location>
</feature>
<dbReference type="Pfam" id="PF17741">
    <property type="entry name" value="DUF5578"/>
    <property type="match status" value="1"/>
</dbReference>
<dbReference type="PANTHER" id="PTHR24216">
    <property type="entry name" value="PAXILLIN-RELATED"/>
    <property type="match status" value="1"/>
</dbReference>
<feature type="compositionally biased region" description="Low complexity" evidence="1">
    <location>
        <begin position="772"/>
        <end position="790"/>
    </location>
</feature>
<feature type="region of interest" description="Disordered" evidence="1">
    <location>
        <begin position="996"/>
        <end position="1071"/>
    </location>
</feature>
<dbReference type="EMBL" id="CDMY01000443">
    <property type="protein sequence ID" value="CEM13096.1"/>
    <property type="molecule type" value="Genomic_DNA"/>
</dbReference>
<feature type="compositionally biased region" description="Pro residues" evidence="1">
    <location>
        <begin position="670"/>
        <end position="684"/>
    </location>
</feature>
<feature type="region of interest" description="Disordered" evidence="1">
    <location>
        <begin position="896"/>
        <end position="931"/>
    </location>
</feature>